<organism evidence="4 5">
    <name type="scientific">Mucuna pruriens</name>
    <name type="common">Velvet bean</name>
    <name type="synonym">Dolichos pruriens</name>
    <dbReference type="NCBI Taxonomy" id="157652"/>
    <lineage>
        <taxon>Eukaryota</taxon>
        <taxon>Viridiplantae</taxon>
        <taxon>Streptophyta</taxon>
        <taxon>Embryophyta</taxon>
        <taxon>Tracheophyta</taxon>
        <taxon>Spermatophyta</taxon>
        <taxon>Magnoliopsida</taxon>
        <taxon>eudicotyledons</taxon>
        <taxon>Gunneridae</taxon>
        <taxon>Pentapetalae</taxon>
        <taxon>rosids</taxon>
        <taxon>fabids</taxon>
        <taxon>Fabales</taxon>
        <taxon>Fabaceae</taxon>
        <taxon>Papilionoideae</taxon>
        <taxon>50 kb inversion clade</taxon>
        <taxon>NPAAA clade</taxon>
        <taxon>indigoferoid/millettioid clade</taxon>
        <taxon>Phaseoleae</taxon>
        <taxon>Mucuna</taxon>
    </lineage>
</organism>
<comment type="subcellular location">
    <subcellularLocation>
        <location evidence="1">Nucleus</location>
    </subcellularLocation>
</comment>
<dbReference type="STRING" id="157652.A0A371G3V1"/>
<dbReference type="InterPro" id="IPR000330">
    <property type="entry name" value="SNF2_N"/>
</dbReference>
<dbReference type="InterPro" id="IPR027417">
    <property type="entry name" value="P-loop_NTPase"/>
</dbReference>
<dbReference type="InterPro" id="IPR038718">
    <property type="entry name" value="SNF2-like_sf"/>
</dbReference>
<comment type="caution">
    <text evidence="4">The sequence shown here is derived from an EMBL/GenBank/DDBJ whole genome shotgun (WGS) entry which is preliminary data.</text>
</comment>
<keyword evidence="2" id="KW-0539">Nucleus</keyword>
<dbReference type="GO" id="GO:0005524">
    <property type="term" value="F:ATP binding"/>
    <property type="evidence" value="ECO:0007669"/>
    <property type="project" value="InterPro"/>
</dbReference>
<protein>
    <submittedName>
        <fullName evidence="4">Protein CHROMATIN REMODELING 5</fullName>
    </submittedName>
</protein>
<feature type="non-terminal residue" evidence="4">
    <location>
        <position position="134"/>
    </location>
</feature>
<dbReference type="GO" id="GO:0000785">
    <property type="term" value="C:chromatin"/>
    <property type="evidence" value="ECO:0007669"/>
    <property type="project" value="TreeGrafter"/>
</dbReference>
<dbReference type="PANTHER" id="PTHR45623:SF14">
    <property type="entry name" value="CHROMODOMAIN-HELICASE-DNA-BINDING PROTEIN 1"/>
    <property type="match status" value="1"/>
</dbReference>
<dbReference type="GO" id="GO:0140658">
    <property type="term" value="F:ATP-dependent chromatin remodeler activity"/>
    <property type="evidence" value="ECO:0007669"/>
    <property type="project" value="TreeGrafter"/>
</dbReference>
<dbReference type="Gene3D" id="3.40.50.10810">
    <property type="entry name" value="Tandem AAA-ATPase domain"/>
    <property type="match status" value="1"/>
</dbReference>
<dbReference type="EMBL" id="QJKJ01006846">
    <property type="protein sequence ID" value="RDX85218.1"/>
    <property type="molecule type" value="Genomic_DNA"/>
</dbReference>
<dbReference type="GO" id="GO:0003677">
    <property type="term" value="F:DNA binding"/>
    <property type="evidence" value="ECO:0007669"/>
    <property type="project" value="TreeGrafter"/>
</dbReference>
<name>A0A371G3V1_MUCPR</name>
<dbReference type="GO" id="GO:0034728">
    <property type="term" value="P:nucleosome organization"/>
    <property type="evidence" value="ECO:0007669"/>
    <property type="project" value="TreeGrafter"/>
</dbReference>
<dbReference type="Pfam" id="PF00176">
    <property type="entry name" value="SNF2-rel_dom"/>
    <property type="match status" value="1"/>
</dbReference>
<dbReference type="GO" id="GO:0003682">
    <property type="term" value="F:chromatin binding"/>
    <property type="evidence" value="ECO:0007669"/>
    <property type="project" value="TreeGrafter"/>
</dbReference>
<evidence type="ECO:0000256" key="2">
    <source>
        <dbReference type="ARBA" id="ARBA00023242"/>
    </source>
</evidence>
<keyword evidence="5" id="KW-1185">Reference proteome</keyword>
<dbReference type="GO" id="GO:0016887">
    <property type="term" value="F:ATP hydrolysis activity"/>
    <property type="evidence" value="ECO:0007669"/>
    <property type="project" value="TreeGrafter"/>
</dbReference>
<dbReference type="GO" id="GO:0042393">
    <property type="term" value="F:histone binding"/>
    <property type="evidence" value="ECO:0007669"/>
    <property type="project" value="TreeGrafter"/>
</dbReference>
<evidence type="ECO:0000256" key="1">
    <source>
        <dbReference type="ARBA" id="ARBA00004123"/>
    </source>
</evidence>
<reference evidence="4" key="1">
    <citation type="submission" date="2018-05" db="EMBL/GenBank/DDBJ databases">
        <title>Draft genome of Mucuna pruriens seed.</title>
        <authorList>
            <person name="Nnadi N.E."/>
            <person name="Vos R."/>
            <person name="Hasami M.H."/>
            <person name="Devisetty U.K."/>
            <person name="Aguiy J.C."/>
        </authorList>
    </citation>
    <scope>NUCLEOTIDE SEQUENCE [LARGE SCALE GENOMIC DNA]</scope>
    <source>
        <strain evidence="4">JCA_2017</strain>
    </source>
</reference>
<feature type="domain" description="SNF2 N-terminal" evidence="3">
    <location>
        <begin position="2"/>
        <end position="81"/>
    </location>
</feature>
<dbReference type="Gene3D" id="3.40.50.300">
    <property type="entry name" value="P-loop containing nucleotide triphosphate hydrolases"/>
    <property type="match status" value="1"/>
</dbReference>
<proteinExistence type="predicted"/>
<feature type="non-terminal residue" evidence="4">
    <location>
        <position position="1"/>
    </location>
</feature>
<sequence>LANLHTKLRPHILQRVIKDVEKSLPLKIECILKVEMSPLQKQYYKWILERNFHNLNKDVRGNQVSLLNIVVELRKCCSHPFLFESTDHDYGGDSGSSDNRKLERIVFSSDMLVILEKLLVRLHETKLPCSHFLS</sequence>
<evidence type="ECO:0000259" key="3">
    <source>
        <dbReference type="Pfam" id="PF00176"/>
    </source>
</evidence>
<evidence type="ECO:0000313" key="5">
    <source>
        <dbReference type="Proteomes" id="UP000257109"/>
    </source>
</evidence>
<dbReference type="AlphaFoldDB" id="A0A371G3V1"/>
<gene>
    <name evidence="4" type="primary">CHR5</name>
    <name evidence="4" type="ORF">CR513_33621</name>
</gene>
<dbReference type="OrthoDB" id="1746101at2759"/>
<dbReference type="PANTHER" id="PTHR45623">
    <property type="entry name" value="CHROMODOMAIN-HELICASE-DNA-BINDING PROTEIN 3-RELATED-RELATED"/>
    <property type="match status" value="1"/>
</dbReference>
<accession>A0A371G3V1</accession>
<dbReference type="GO" id="GO:0005634">
    <property type="term" value="C:nucleus"/>
    <property type="evidence" value="ECO:0007669"/>
    <property type="project" value="UniProtKB-SubCell"/>
</dbReference>
<evidence type="ECO:0000313" key="4">
    <source>
        <dbReference type="EMBL" id="RDX85218.1"/>
    </source>
</evidence>
<dbReference type="SUPFAM" id="SSF52540">
    <property type="entry name" value="P-loop containing nucleoside triphosphate hydrolases"/>
    <property type="match status" value="1"/>
</dbReference>
<dbReference type="Proteomes" id="UP000257109">
    <property type="component" value="Unassembled WGS sequence"/>
</dbReference>